<keyword evidence="1" id="KW-0687">Ribonucleoprotein</keyword>
<dbReference type="GO" id="GO:0005840">
    <property type="term" value="C:ribosome"/>
    <property type="evidence" value="ECO:0007669"/>
    <property type="project" value="UniProtKB-KW"/>
</dbReference>
<dbReference type="AlphaFoldDB" id="A0A2P2KSS7"/>
<dbReference type="EMBL" id="GGEC01028278">
    <property type="protein sequence ID" value="MBX08762.1"/>
    <property type="molecule type" value="Transcribed_RNA"/>
</dbReference>
<organism evidence="1">
    <name type="scientific">Rhizophora mucronata</name>
    <name type="common">Asiatic mangrove</name>
    <dbReference type="NCBI Taxonomy" id="61149"/>
    <lineage>
        <taxon>Eukaryota</taxon>
        <taxon>Viridiplantae</taxon>
        <taxon>Streptophyta</taxon>
        <taxon>Embryophyta</taxon>
        <taxon>Tracheophyta</taxon>
        <taxon>Spermatophyta</taxon>
        <taxon>Magnoliopsida</taxon>
        <taxon>eudicotyledons</taxon>
        <taxon>Gunneridae</taxon>
        <taxon>Pentapetalae</taxon>
        <taxon>rosids</taxon>
        <taxon>fabids</taxon>
        <taxon>Malpighiales</taxon>
        <taxon>Rhizophoraceae</taxon>
        <taxon>Rhizophora</taxon>
    </lineage>
</organism>
<keyword evidence="1" id="KW-0689">Ribosomal protein</keyword>
<reference evidence="1" key="1">
    <citation type="submission" date="2018-02" db="EMBL/GenBank/DDBJ databases">
        <title>Rhizophora mucronata_Transcriptome.</title>
        <authorList>
            <person name="Meera S.P."/>
            <person name="Sreeshan A."/>
            <person name="Augustine A."/>
        </authorList>
    </citation>
    <scope>NUCLEOTIDE SEQUENCE</scope>
    <source>
        <tissue evidence="1">Leaf</tissue>
    </source>
</reference>
<protein>
    <submittedName>
        <fullName evidence="1">40S ribosomal protein S3-1-like</fullName>
    </submittedName>
</protein>
<accession>A0A2P2KSS7</accession>
<proteinExistence type="predicted"/>
<name>A0A2P2KSS7_RHIMU</name>
<sequence length="40" mass="4973">MLDFFRKLTILDFLFCKKISCHVWLSCYYSLLRMEFSMRS</sequence>
<evidence type="ECO:0000313" key="1">
    <source>
        <dbReference type="EMBL" id="MBX08762.1"/>
    </source>
</evidence>